<accession>A0ABR0UCW6</accession>
<gene>
    <name evidence="2" type="ORF">DH2020_045993</name>
</gene>
<sequence>MVSSTKLSFILFFACSLFLQGTLAEVICESLPTRLCSFAIASSGKRCVLENYVNEQGNLDYTCNTSEVVVERLSAYIETDQCVSACGVDRRFVGISSDAFLASDFTARLCSPACYQNCPNIVDLYFNLAAGEGVYLPALCEKQKAYPHRAMLELLSSGGGVAPGPVAADYITAAPVSTPASF</sequence>
<evidence type="ECO:0008006" key="4">
    <source>
        <dbReference type="Google" id="ProtNLM"/>
    </source>
</evidence>
<comment type="caution">
    <text evidence="2">The sequence shown here is derived from an EMBL/GenBank/DDBJ whole genome shotgun (WGS) entry which is preliminary data.</text>
</comment>
<keyword evidence="3" id="KW-1185">Reference proteome</keyword>
<protein>
    <recommendedName>
        <fullName evidence="4">PAR1 protein</fullName>
    </recommendedName>
</protein>
<evidence type="ECO:0000313" key="3">
    <source>
        <dbReference type="Proteomes" id="UP001318860"/>
    </source>
</evidence>
<evidence type="ECO:0000256" key="1">
    <source>
        <dbReference type="SAM" id="SignalP"/>
    </source>
</evidence>
<dbReference type="Proteomes" id="UP001318860">
    <property type="component" value="Unassembled WGS sequence"/>
</dbReference>
<dbReference type="PANTHER" id="PTHR33649:SF4">
    <property type="entry name" value="PAR1 PROTEIN"/>
    <property type="match status" value="1"/>
</dbReference>
<keyword evidence="1" id="KW-0732">Signal</keyword>
<reference evidence="2 3" key="1">
    <citation type="journal article" date="2021" name="Comput. Struct. Biotechnol. J.">
        <title>De novo genome assembly of the potent medicinal plant Rehmannia glutinosa using nanopore technology.</title>
        <authorList>
            <person name="Ma L."/>
            <person name="Dong C."/>
            <person name="Song C."/>
            <person name="Wang X."/>
            <person name="Zheng X."/>
            <person name="Niu Y."/>
            <person name="Chen S."/>
            <person name="Feng W."/>
        </authorList>
    </citation>
    <scope>NUCLEOTIDE SEQUENCE [LARGE SCALE GENOMIC DNA]</scope>
    <source>
        <strain evidence="2">DH-2019</strain>
    </source>
</reference>
<feature type="signal peptide" evidence="1">
    <location>
        <begin position="1"/>
        <end position="24"/>
    </location>
</feature>
<dbReference type="EMBL" id="JABTTQ020003093">
    <property type="protein sequence ID" value="KAK6120302.1"/>
    <property type="molecule type" value="Genomic_DNA"/>
</dbReference>
<dbReference type="Pfam" id="PF06521">
    <property type="entry name" value="PAR1"/>
    <property type="match status" value="1"/>
</dbReference>
<proteinExistence type="predicted"/>
<feature type="chain" id="PRO_5047324429" description="PAR1 protein" evidence="1">
    <location>
        <begin position="25"/>
        <end position="182"/>
    </location>
</feature>
<dbReference type="InterPro" id="IPR009489">
    <property type="entry name" value="PAR1"/>
</dbReference>
<name>A0ABR0UCW6_REHGL</name>
<organism evidence="2 3">
    <name type="scientific">Rehmannia glutinosa</name>
    <name type="common">Chinese foxglove</name>
    <dbReference type="NCBI Taxonomy" id="99300"/>
    <lineage>
        <taxon>Eukaryota</taxon>
        <taxon>Viridiplantae</taxon>
        <taxon>Streptophyta</taxon>
        <taxon>Embryophyta</taxon>
        <taxon>Tracheophyta</taxon>
        <taxon>Spermatophyta</taxon>
        <taxon>Magnoliopsida</taxon>
        <taxon>eudicotyledons</taxon>
        <taxon>Gunneridae</taxon>
        <taxon>Pentapetalae</taxon>
        <taxon>asterids</taxon>
        <taxon>lamiids</taxon>
        <taxon>Lamiales</taxon>
        <taxon>Orobanchaceae</taxon>
        <taxon>Rehmannieae</taxon>
        <taxon>Rehmannia</taxon>
    </lineage>
</organism>
<evidence type="ECO:0000313" key="2">
    <source>
        <dbReference type="EMBL" id="KAK6120302.1"/>
    </source>
</evidence>
<dbReference type="PANTHER" id="PTHR33649">
    <property type="entry name" value="PAR1 PROTEIN"/>
    <property type="match status" value="1"/>
</dbReference>